<feature type="region of interest" description="Disordered" evidence="1">
    <location>
        <begin position="403"/>
        <end position="496"/>
    </location>
</feature>
<evidence type="ECO:0000313" key="2">
    <source>
        <dbReference type="EMBL" id="KAG8467924.1"/>
    </source>
</evidence>
<protein>
    <submittedName>
        <fullName evidence="2">Uncharacterized protein</fullName>
    </submittedName>
</protein>
<dbReference type="AlphaFoldDB" id="A0A8J5XPW0"/>
<evidence type="ECO:0000256" key="1">
    <source>
        <dbReference type="SAM" id="MobiDB-lite"/>
    </source>
</evidence>
<reference evidence="2" key="1">
    <citation type="submission" date="2021-05" db="EMBL/GenBank/DDBJ databases">
        <title>The genome of the haptophyte Pavlova lutheri (Diacronema luteri, Pavlovales) - a model for lipid biosynthesis in eukaryotic algae.</title>
        <authorList>
            <person name="Hulatt C.J."/>
            <person name="Posewitz M.C."/>
        </authorList>
    </citation>
    <scope>NUCLEOTIDE SEQUENCE</scope>
    <source>
        <strain evidence="2">NIVA-4/92</strain>
    </source>
</reference>
<dbReference type="Proteomes" id="UP000751190">
    <property type="component" value="Unassembled WGS sequence"/>
</dbReference>
<name>A0A8J5XPW0_DIALT</name>
<gene>
    <name evidence="2" type="ORF">KFE25_006976</name>
</gene>
<keyword evidence="3" id="KW-1185">Reference proteome</keyword>
<dbReference type="OMA" id="INIMARP"/>
<feature type="region of interest" description="Disordered" evidence="1">
    <location>
        <begin position="1"/>
        <end position="25"/>
    </location>
</feature>
<accession>A0A8J5XPW0</accession>
<proteinExistence type="predicted"/>
<feature type="region of interest" description="Disordered" evidence="1">
    <location>
        <begin position="128"/>
        <end position="163"/>
    </location>
</feature>
<feature type="compositionally biased region" description="Polar residues" evidence="1">
    <location>
        <begin position="409"/>
        <end position="423"/>
    </location>
</feature>
<comment type="caution">
    <text evidence="2">The sequence shown here is derived from an EMBL/GenBank/DDBJ whole genome shotgun (WGS) entry which is preliminary data.</text>
</comment>
<dbReference type="EMBL" id="JAGTXO010000005">
    <property type="protein sequence ID" value="KAG8467924.1"/>
    <property type="molecule type" value="Genomic_DNA"/>
</dbReference>
<sequence>MPPKGAAKVEKEGKRAPGKRADKDAPLTHAELLRLEAMSVVPGLITDVFDGAIDALQQKRLTGAVTTYTATMLREAILQTLELFHIGADPGETDLLDSTWTADEEPPHPSNDTWSRDMLSLLRLETKVGGTRGAPRHMAASAKLGTPAPRDARASTDSTSTATHGSFNWAAHAKAFDAPAPPRAREDTARAKVNIHKVDEDAMRVPPRSDTDAERNLVPSTRLGRQLAREQHEEVRRVHATQEHFGARDYLYDGENSTVVATPVSRPEMLPKMAAPTAAHVRDTLASAASGANVAGARRMSGAARPSTSGGGLRARGRSRASTPGLLGADQARVVTAQPPLLALIAAPSAGVRVIESGQEVYGGMLPIEGDGAIPMRVYNKLVDGRRSVAAIVGQEEAQRGKALAALETRSSPPSLPGSSQASRLPGALTALGADVREQRMSRASPPRVSRRPSGASGAGGLPAARAGGASLDERAQTAGANAARYARAPSPQRSAWPETAEFRVLRGRERAPVARHNLAANARHAHGLLAGEAPTRSWSAESSSVGSLLRSRSVVDGMTIHSPQRHVDILQLAGK</sequence>
<feature type="compositionally biased region" description="Basic and acidic residues" evidence="1">
    <location>
        <begin position="7"/>
        <end position="25"/>
    </location>
</feature>
<dbReference type="OrthoDB" id="10568973at2759"/>
<feature type="region of interest" description="Disordered" evidence="1">
    <location>
        <begin position="292"/>
        <end position="325"/>
    </location>
</feature>
<feature type="compositionally biased region" description="Low complexity" evidence="1">
    <location>
        <begin position="442"/>
        <end position="489"/>
    </location>
</feature>
<evidence type="ECO:0000313" key="3">
    <source>
        <dbReference type="Proteomes" id="UP000751190"/>
    </source>
</evidence>
<organism evidence="2 3">
    <name type="scientific">Diacronema lutheri</name>
    <name type="common">Unicellular marine alga</name>
    <name type="synonym">Monochrysis lutheri</name>
    <dbReference type="NCBI Taxonomy" id="2081491"/>
    <lineage>
        <taxon>Eukaryota</taxon>
        <taxon>Haptista</taxon>
        <taxon>Haptophyta</taxon>
        <taxon>Pavlovophyceae</taxon>
        <taxon>Pavlovales</taxon>
        <taxon>Pavlovaceae</taxon>
        <taxon>Diacronema</taxon>
    </lineage>
</organism>